<feature type="region of interest" description="Disordered" evidence="8">
    <location>
        <begin position="387"/>
        <end position="455"/>
    </location>
</feature>
<comment type="similarity">
    <text evidence="5 7">Belongs to the DEAD box helicase family.</text>
</comment>
<keyword evidence="3 7" id="KW-0347">Helicase</keyword>
<dbReference type="InterPro" id="IPR014014">
    <property type="entry name" value="RNA_helicase_DEAD_Q_motif"/>
</dbReference>
<evidence type="ECO:0000256" key="6">
    <source>
        <dbReference type="PROSITE-ProRule" id="PRU00552"/>
    </source>
</evidence>
<keyword evidence="2 7" id="KW-0378">Hydrolase</keyword>
<dbReference type="Pfam" id="PF00271">
    <property type="entry name" value="Helicase_C"/>
    <property type="match status" value="1"/>
</dbReference>
<feature type="compositionally biased region" description="Basic residues" evidence="8">
    <location>
        <begin position="446"/>
        <end position="455"/>
    </location>
</feature>
<name>A0ABV7WP44_9GAMM</name>
<feature type="short sequence motif" description="Q motif" evidence="6">
    <location>
        <begin position="5"/>
        <end position="33"/>
    </location>
</feature>
<dbReference type="PANTHER" id="PTHR47959:SF3">
    <property type="entry name" value="ATP-DEPENDENT RNA HELICASE SRMB"/>
    <property type="match status" value="1"/>
</dbReference>
<dbReference type="InterPro" id="IPR050079">
    <property type="entry name" value="DEAD_box_RNA_helicase"/>
</dbReference>
<dbReference type="SUPFAM" id="SSF52540">
    <property type="entry name" value="P-loop containing nucleoside triphosphate hydrolases"/>
    <property type="match status" value="1"/>
</dbReference>
<evidence type="ECO:0000256" key="1">
    <source>
        <dbReference type="ARBA" id="ARBA00022741"/>
    </source>
</evidence>
<evidence type="ECO:0000256" key="8">
    <source>
        <dbReference type="SAM" id="MobiDB-lite"/>
    </source>
</evidence>
<evidence type="ECO:0000256" key="2">
    <source>
        <dbReference type="ARBA" id="ARBA00022801"/>
    </source>
</evidence>
<keyword evidence="4 7" id="KW-0067">ATP-binding</keyword>
<evidence type="ECO:0000313" key="13">
    <source>
        <dbReference type="Proteomes" id="UP001595710"/>
    </source>
</evidence>
<dbReference type="GO" id="GO:0004386">
    <property type="term" value="F:helicase activity"/>
    <property type="evidence" value="ECO:0007669"/>
    <property type="project" value="UniProtKB-KW"/>
</dbReference>
<keyword evidence="1 7" id="KW-0547">Nucleotide-binding</keyword>
<reference evidence="13" key="1">
    <citation type="journal article" date="2019" name="Int. J. Syst. Evol. Microbiol.">
        <title>The Global Catalogue of Microorganisms (GCM) 10K type strain sequencing project: providing services to taxonomists for standard genome sequencing and annotation.</title>
        <authorList>
            <consortium name="The Broad Institute Genomics Platform"/>
            <consortium name="The Broad Institute Genome Sequencing Center for Infectious Disease"/>
            <person name="Wu L."/>
            <person name="Ma J."/>
        </authorList>
    </citation>
    <scope>NUCLEOTIDE SEQUENCE [LARGE SCALE GENOMIC DNA]</scope>
    <source>
        <strain evidence="13">CECT 8288</strain>
    </source>
</reference>
<dbReference type="RefSeq" id="WP_290280960.1">
    <property type="nucleotide sequence ID" value="NZ_JAUFQI010000001.1"/>
</dbReference>
<dbReference type="InterPro" id="IPR014001">
    <property type="entry name" value="Helicase_ATP-bd"/>
</dbReference>
<evidence type="ECO:0000259" key="9">
    <source>
        <dbReference type="PROSITE" id="PS51192"/>
    </source>
</evidence>
<accession>A0ABV7WP44</accession>
<dbReference type="PROSITE" id="PS51194">
    <property type="entry name" value="HELICASE_CTER"/>
    <property type="match status" value="1"/>
</dbReference>
<dbReference type="EMBL" id="JBHRYN010000003">
    <property type="protein sequence ID" value="MFC3700233.1"/>
    <property type="molecule type" value="Genomic_DNA"/>
</dbReference>
<evidence type="ECO:0000256" key="7">
    <source>
        <dbReference type="RuleBase" id="RU000492"/>
    </source>
</evidence>
<feature type="domain" description="DEAD-box RNA helicase Q" evidence="11">
    <location>
        <begin position="5"/>
        <end position="33"/>
    </location>
</feature>
<evidence type="ECO:0000256" key="4">
    <source>
        <dbReference type="ARBA" id="ARBA00022840"/>
    </source>
</evidence>
<dbReference type="SMART" id="SM00487">
    <property type="entry name" value="DEXDc"/>
    <property type="match status" value="1"/>
</dbReference>
<dbReference type="CDD" id="cd00268">
    <property type="entry name" value="DEADc"/>
    <property type="match status" value="1"/>
</dbReference>
<dbReference type="InterPro" id="IPR027417">
    <property type="entry name" value="P-loop_NTPase"/>
</dbReference>
<gene>
    <name evidence="12" type="ORF">ACFOND_01170</name>
</gene>
<evidence type="ECO:0000259" key="11">
    <source>
        <dbReference type="PROSITE" id="PS51195"/>
    </source>
</evidence>
<feature type="domain" description="Helicase ATP-binding" evidence="9">
    <location>
        <begin position="36"/>
        <end position="209"/>
    </location>
</feature>
<dbReference type="InterPro" id="IPR044742">
    <property type="entry name" value="DEAD/DEAH_RhlB"/>
</dbReference>
<dbReference type="PANTHER" id="PTHR47959">
    <property type="entry name" value="ATP-DEPENDENT RNA HELICASE RHLE-RELATED"/>
    <property type="match status" value="1"/>
</dbReference>
<dbReference type="Pfam" id="PF00270">
    <property type="entry name" value="DEAD"/>
    <property type="match status" value="1"/>
</dbReference>
<evidence type="ECO:0000256" key="3">
    <source>
        <dbReference type="ARBA" id="ARBA00022806"/>
    </source>
</evidence>
<evidence type="ECO:0000259" key="10">
    <source>
        <dbReference type="PROSITE" id="PS51194"/>
    </source>
</evidence>
<dbReference type="PROSITE" id="PS00039">
    <property type="entry name" value="DEAD_ATP_HELICASE"/>
    <property type="match status" value="1"/>
</dbReference>
<dbReference type="PROSITE" id="PS51192">
    <property type="entry name" value="HELICASE_ATP_BIND_1"/>
    <property type="match status" value="1"/>
</dbReference>
<feature type="domain" description="Helicase C-terminal" evidence="10">
    <location>
        <begin position="235"/>
        <end position="390"/>
    </location>
</feature>
<dbReference type="Proteomes" id="UP001595710">
    <property type="component" value="Unassembled WGS sequence"/>
</dbReference>
<dbReference type="PROSITE" id="PS51195">
    <property type="entry name" value="Q_MOTIF"/>
    <property type="match status" value="1"/>
</dbReference>
<dbReference type="Gene3D" id="3.40.50.300">
    <property type="entry name" value="P-loop containing nucleotide triphosphate hydrolases"/>
    <property type="match status" value="2"/>
</dbReference>
<keyword evidence="13" id="KW-1185">Reference proteome</keyword>
<feature type="compositionally biased region" description="Basic residues" evidence="8">
    <location>
        <begin position="387"/>
        <end position="404"/>
    </location>
</feature>
<dbReference type="InterPro" id="IPR000629">
    <property type="entry name" value="RNA-helicase_DEAD-box_CS"/>
</dbReference>
<sequence length="455" mass="50349">MTDPVSFADLGLNERLLKALDKHNFTTPTAVQEATIPPALYGQDLMVSAKTGSGKTAAFVLPILDKLLQRSPRNTGTRALILVPTRELAKQVFKQIKMLSSFTRLQTGLIIGGEDYNFQKVILRDNPEIIVGTPGRIVEHMEKGATDFEDLEVLVLDEADRMLDMGFTDDVLNIVAQCDLERQTLFFSATLKQRQIMKVGEQVLTNPEKIILETVRDENKAIQQQYVLADDERHKERILLWLLANEPFDKALVFTNSRESTARLGQFVSGHTGNSAFIHGELDQQERTSIMASFRSGKTKVLIATDVASRGLDISGVDLVINFHMARNGDDYVHRIGRTGRAGATGKAISLIAHNEWNLKAGISKYIKVELEHLKIKAVEGTYKGPKKVKASGKAASTKKKVKLSPKQVKQKEKAKLKAKPKGKGPKSPAKQDASVVEPGDGFGTIKKKKRPFVE</sequence>
<proteinExistence type="inferred from homology"/>
<dbReference type="CDD" id="cd18787">
    <property type="entry name" value="SF2_C_DEAD"/>
    <property type="match status" value="1"/>
</dbReference>
<dbReference type="GO" id="GO:0016787">
    <property type="term" value="F:hydrolase activity"/>
    <property type="evidence" value="ECO:0007669"/>
    <property type="project" value="UniProtKB-KW"/>
</dbReference>
<evidence type="ECO:0000256" key="5">
    <source>
        <dbReference type="ARBA" id="ARBA00038437"/>
    </source>
</evidence>
<comment type="caution">
    <text evidence="12">The sequence shown here is derived from an EMBL/GenBank/DDBJ whole genome shotgun (WGS) entry which is preliminary data.</text>
</comment>
<dbReference type="SMART" id="SM00490">
    <property type="entry name" value="HELICc"/>
    <property type="match status" value="1"/>
</dbReference>
<evidence type="ECO:0000313" key="12">
    <source>
        <dbReference type="EMBL" id="MFC3700233.1"/>
    </source>
</evidence>
<dbReference type="InterPro" id="IPR011545">
    <property type="entry name" value="DEAD/DEAH_box_helicase_dom"/>
</dbReference>
<protein>
    <submittedName>
        <fullName evidence="12">DEAD/DEAH box helicase</fullName>
        <ecNumber evidence="12">3.6.4.-</ecNumber>
    </submittedName>
</protein>
<dbReference type="EC" id="3.6.4.-" evidence="12"/>
<organism evidence="12 13">
    <name type="scientific">Reinekea marina</name>
    <dbReference type="NCBI Taxonomy" id="1310421"/>
    <lineage>
        <taxon>Bacteria</taxon>
        <taxon>Pseudomonadati</taxon>
        <taxon>Pseudomonadota</taxon>
        <taxon>Gammaproteobacteria</taxon>
        <taxon>Oceanospirillales</taxon>
        <taxon>Saccharospirillaceae</taxon>
        <taxon>Reinekea</taxon>
    </lineage>
</organism>
<dbReference type="InterPro" id="IPR001650">
    <property type="entry name" value="Helicase_C-like"/>
</dbReference>